<sequence length="327" mass="36828">MQPLIDSAAPPKQTAAQRKVLNPHIRRYTADPWRLRCAPPLYVRALHRLFSRPALPVWTPAPGVEGQGVVFCPDRETGGTYGDYQGSLGKSANTKEPRANAALYSLWSKEYFIEQSRSSHCHSIDRLSVLRIINKPAPAATTYGWRISSHCLRSQGGTFSVLLLSIDNYIICQSLKTISYNIRNGRVVVVQKASTLHRIYLVVFKARHQSRYISREVDWLTRPGVAPPTQRQASIKRGEPCEMVQTELYKWRKSVTKRDFPGAFHAAPAVLKDKTLELVSAVGPIRSKAQLGKVLGQWKWYAMYGDELFQLLKGLDIPALKPLPKKP</sequence>
<dbReference type="Proteomes" id="UP000790709">
    <property type="component" value="Unassembled WGS sequence"/>
</dbReference>
<name>A0ACB8AVF6_9AGAM</name>
<organism evidence="1 2">
    <name type="scientific">Leucogyrophana mollusca</name>
    <dbReference type="NCBI Taxonomy" id="85980"/>
    <lineage>
        <taxon>Eukaryota</taxon>
        <taxon>Fungi</taxon>
        <taxon>Dikarya</taxon>
        <taxon>Basidiomycota</taxon>
        <taxon>Agaricomycotina</taxon>
        <taxon>Agaricomycetes</taxon>
        <taxon>Agaricomycetidae</taxon>
        <taxon>Boletales</taxon>
        <taxon>Boletales incertae sedis</taxon>
        <taxon>Leucogyrophana</taxon>
    </lineage>
</organism>
<accession>A0ACB8AVF6</accession>
<reference evidence="1" key="1">
    <citation type="journal article" date="2021" name="New Phytol.">
        <title>Evolutionary innovations through gain and loss of genes in the ectomycorrhizal Boletales.</title>
        <authorList>
            <person name="Wu G."/>
            <person name="Miyauchi S."/>
            <person name="Morin E."/>
            <person name="Kuo A."/>
            <person name="Drula E."/>
            <person name="Varga T."/>
            <person name="Kohler A."/>
            <person name="Feng B."/>
            <person name="Cao Y."/>
            <person name="Lipzen A."/>
            <person name="Daum C."/>
            <person name="Hundley H."/>
            <person name="Pangilinan J."/>
            <person name="Johnson J."/>
            <person name="Barry K."/>
            <person name="LaButti K."/>
            <person name="Ng V."/>
            <person name="Ahrendt S."/>
            <person name="Min B."/>
            <person name="Choi I.G."/>
            <person name="Park H."/>
            <person name="Plett J.M."/>
            <person name="Magnuson J."/>
            <person name="Spatafora J.W."/>
            <person name="Nagy L.G."/>
            <person name="Henrissat B."/>
            <person name="Grigoriev I.V."/>
            <person name="Yang Z.L."/>
            <person name="Xu J."/>
            <person name="Martin F.M."/>
        </authorList>
    </citation>
    <scope>NUCLEOTIDE SEQUENCE</scope>
    <source>
        <strain evidence="1">KUC20120723A-06</strain>
    </source>
</reference>
<gene>
    <name evidence="1" type="ORF">BV22DRAFT_1052573</name>
</gene>
<evidence type="ECO:0000313" key="2">
    <source>
        <dbReference type="Proteomes" id="UP000790709"/>
    </source>
</evidence>
<protein>
    <submittedName>
        <fullName evidence="1">Uncharacterized protein</fullName>
    </submittedName>
</protein>
<evidence type="ECO:0000313" key="1">
    <source>
        <dbReference type="EMBL" id="KAH7917247.1"/>
    </source>
</evidence>
<keyword evidence="2" id="KW-1185">Reference proteome</keyword>
<proteinExistence type="predicted"/>
<comment type="caution">
    <text evidence="1">The sequence shown here is derived from an EMBL/GenBank/DDBJ whole genome shotgun (WGS) entry which is preliminary data.</text>
</comment>
<dbReference type="EMBL" id="MU267163">
    <property type="protein sequence ID" value="KAH7917247.1"/>
    <property type="molecule type" value="Genomic_DNA"/>
</dbReference>